<dbReference type="Pfam" id="PF09791">
    <property type="entry name" value="Oxidored-like"/>
    <property type="match status" value="1"/>
</dbReference>
<dbReference type="RefSeq" id="WP_209621480.1">
    <property type="nucleotide sequence ID" value="NZ_JAGJRS010000022.1"/>
</dbReference>
<dbReference type="PANTHER" id="PTHR21193:SF3">
    <property type="entry name" value="OXIDOREDUCTASE-LIKE DOMAIN-CONTAINING PROTEIN 1"/>
    <property type="match status" value="1"/>
</dbReference>
<comment type="caution">
    <text evidence="2">The sequence shown here is derived from an EMBL/GenBank/DDBJ whole genome shotgun (WGS) entry which is preliminary data.</text>
</comment>
<dbReference type="EMBL" id="JAGJRS010000022">
    <property type="protein sequence ID" value="MBP1475205.1"/>
    <property type="molecule type" value="Genomic_DNA"/>
</dbReference>
<organism evidence="2 3">
    <name type="scientific">Frateuria flava</name>
    <dbReference type="NCBI Taxonomy" id="2821489"/>
    <lineage>
        <taxon>Bacteria</taxon>
        <taxon>Pseudomonadati</taxon>
        <taxon>Pseudomonadota</taxon>
        <taxon>Gammaproteobacteria</taxon>
        <taxon>Lysobacterales</taxon>
        <taxon>Rhodanobacteraceae</taxon>
        <taxon>Frateuria</taxon>
    </lineage>
</organism>
<protein>
    <recommendedName>
        <fullName evidence="1">Oxidoreductase-like domain-containing protein</fullName>
    </recommendedName>
</protein>
<dbReference type="Proteomes" id="UP000823790">
    <property type="component" value="Unassembled WGS sequence"/>
</dbReference>
<reference evidence="2 3" key="1">
    <citation type="submission" date="2021-04" db="EMBL/GenBank/DDBJ databases">
        <authorList>
            <person name="Huq M.A."/>
        </authorList>
    </citation>
    <scope>NUCLEOTIDE SEQUENCE [LARGE SCALE GENOMIC DNA]</scope>
    <source>
        <strain evidence="2 3">MAH-13</strain>
    </source>
</reference>
<sequence>MPPSEPDPADCCGEGCVNCVLDRYDEALERYRAALAAWRVRHPDAPSP</sequence>
<dbReference type="InterPro" id="IPR039251">
    <property type="entry name" value="OXLD1"/>
</dbReference>
<name>A0ABS4DQ70_9GAMM</name>
<proteinExistence type="predicted"/>
<feature type="domain" description="Oxidoreductase-like" evidence="1">
    <location>
        <begin position="2"/>
        <end position="38"/>
    </location>
</feature>
<gene>
    <name evidence="2" type="ORF">J7I44_12900</name>
</gene>
<evidence type="ECO:0000313" key="2">
    <source>
        <dbReference type="EMBL" id="MBP1475205.1"/>
    </source>
</evidence>
<dbReference type="PANTHER" id="PTHR21193">
    <property type="entry name" value="OXIDOREDUCTASE-LIKE DOMAIN-CONTAINING PROTEIN 1"/>
    <property type="match status" value="1"/>
</dbReference>
<evidence type="ECO:0000313" key="3">
    <source>
        <dbReference type="Proteomes" id="UP000823790"/>
    </source>
</evidence>
<accession>A0ABS4DQ70</accession>
<keyword evidence="3" id="KW-1185">Reference proteome</keyword>
<evidence type="ECO:0000259" key="1">
    <source>
        <dbReference type="Pfam" id="PF09791"/>
    </source>
</evidence>
<dbReference type="InterPro" id="IPR019180">
    <property type="entry name" value="Oxidoreductase-like_N"/>
</dbReference>